<keyword evidence="3" id="KW-1185">Reference proteome</keyword>
<name>A0ABQ1PPH2_9BACI</name>
<gene>
    <name evidence="2" type="ORF">GCM10007216_33820</name>
</gene>
<accession>A0ABQ1PPH2</accession>
<feature type="transmembrane region" description="Helical" evidence="1">
    <location>
        <begin position="38"/>
        <end position="55"/>
    </location>
</feature>
<proteinExistence type="predicted"/>
<dbReference type="EMBL" id="BMCJ01000007">
    <property type="protein sequence ID" value="GGD00318.1"/>
    <property type="molecule type" value="Genomic_DNA"/>
</dbReference>
<keyword evidence="1" id="KW-1133">Transmembrane helix</keyword>
<sequence>MKRSYVGVILLAAILMMNIVFTQLVVHQYYYENYGVTLLYAGLNVLLFPVALFIYKKEKNKGGSKGYEERNLS</sequence>
<keyword evidence="1" id="KW-0812">Transmembrane</keyword>
<evidence type="ECO:0000256" key="1">
    <source>
        <dbReference type="SAM" id="Phobius"/>
    </source>
</evidence>
<comment type="caution">
    <text evidence="2">The sequence shown here is derived from an EMBL/GenBank/DDBJ whole genome shotgun (WGS) entry which is preliminary data.</text>
</comment>
<evidence type="ECO:0000313" key="2">
    <source>
        <dbReference type="EMBL" id="GGD00318.1"/>
    </source>
</evidence>
<dbReference type="Proteomes" id="UP000619534">
    <property type="component" value="Unassembled WGS sequence"/>
</dbReference>
<reference evidence="3" key="1">
    <citation type="journal article" date="2019" name="Int. J. Syst. Evol. Microbiol.">
        <title>The Global Catalogue of Microorganisms (GCM) 10K type strain sequencing project: providing services to taxonomists for standard genome sequencing and annotation.</title>
        <authorList>
            <consortium name="The Broad Institute Genomics Platform"/>
            <consortium name="The Broad Institute Genome Sequencing Center for Infectious Disease"/>
            <person name="Wu L."/>
            <person name="Ma J."/>
        </authorList>
    </citation>
    <scope>NUCLEOTIDE SEQUENCE [LARGE SCALE GENOMIC DNA]</scope>
    <source>
        <strain evidence="3">CCM 7282</strain>
    </source>
</reference>
<protein>
    <submittedName>
        <fullName evidence="2">Uncharacterized protein</fullName>
    </submittedName>
</protein>
<dbReference type="RefSeq" id="WP_062438665.1">
    <property type="nucleotide sequence ID" value="NZ_BMCJ01000007.1"/>
</dbReference>
<organism evidence="2 3">
    <name type="scientific">Thalassobacillus devorans</name>
    <dbReference type="NCBI Taxonomy" id="279813"/>
    <lineage>
        <taxon>Bacteria</taxon>
        <taxon>Bacillati</taxon>
        <taxon>Bacillota</taxon>
        <taxon>Bacilli</taxon>
        <taxon>Bacillales</taxon>
        <taxon>Bacillaceae</taxon>
        <taxon>Thalassobacillus</taxon>
    </lineage>
</organism>
<keyword evidence="1" id="KW-0472">Membrane</keyword>
<evidence type="ECO:0000313" key="3">
    <source>
        <dbReference type="Proteomes" id="UP000619534"/>
    </source>
</evidence>